<dbReference type="InParanoid" id="K5WXI3"/>
<evidence type="ECO:0000259" key="3">
    <source>
        <dbReference type="Pfam" id="PF07859"/>
    </source>
</evidence>
<dbReference type="GO" id="GO:0016787">
    <property type="term" value="F:hydrolase activity"/>
    <property type="evidence" value="ECO:0007669"/>
    <property type="project" value="UniProtKB-KW"/>
</dbReference>
<keyword evidence="2" id="KW-0472">Membrane</keyword>
<dbReference type="InterPro" id="IPR013094">
    <property type="entry name" value="AB_hydrolase_3"/>
</dbReference>
<dbReference type="PANTHER" id="PTHR48081">
    <property type="entry name" value="AB HYDROLASE SUPERFAMILY PROTEIN C4A8.06C"/>
    <property type="match status" value="1"/>
</dbReference>
<dbReference type="Proteomes" id="UP000008370">
    <property type="component" value="Unassembled WGS sequence"/>
</dbReference>
<keyword evidence="2" id="KW-0812">Transmembrane</keyword>
<dbReference type="InterPro" id="IPR029058">
    <property type="entry name" value="AB_hydrolase_fold"/>
</dbReference>
<dbReference type="Gene3D" id="3.40.50.1820">
    <property type="entry name" value="alpha/beta hydrolase"/>
    <property type="match status" value="1"/>
</dbReference>
<dbReference type="HOGENOM" id="CLU_019364_1_0_1"/>
<name>K5WXI3_PHACS</name>
<proteinExistence type="predicted"/>
<evidence type="ECO:0000256" key="2">
    <source>
        <dbReference type="SAM" id="Phobius"/>
    </source>
</evidence>
<keyword evidence="1" id="KW-0378">Hydrolase</keyword>
<gene>
    <name evidence="4" type="ORF">PHACADRAFT_95865</name>
</gene>
<dbReference type="RefSeq" id="XP_007395534.1">
    <property type="nucleotide sequence ID" value="XM_007395472.1"/>
</dbReference>
<dbReference type="InterPro" id="IPR050300">
    <property type="entry name" value="GDXG_lipolytic_enzyme"/>
</dbReference>
<dbReference type="EMBL" id="JH930472">
    <property type="protein sequence ID" value="EKM55197.1"/>
    <property type="molecule type" value="Genomic_DNA"/>
</dbReference>
<dbReference type="Pfam" id="PF07859">
    <property type="entry name" value="Abhydrolase_3"/>
    <property type="match status" value="1"/>
</dbReference>
<dbReference type="STRING" id="650164.K5WXI3"/>
<dbReference type="AlphaFoldDB" id="K5WXI3"/>
<accession>K5WXI3</accession>
<dbReference type="SUPFAM" id="SSF53474">
    <property type="entry name" value="alpha/beta-Hydrolases"/>
    <property type="match status" value="1"/>
</dbReference>
<sequence length="407" mass="45352">ITFAFRNQPLKLIYLLVAVPVLLFIRLPYRLIVASIPALRPRRSWNMVKTLTRYFSKTRTRMFYDVGFNAPEGNPIKDSRDPGATGFVWVDAVPSQLVTGEIADLAHRNGVEPVDVYGYWHGARNESGKHGQRATKGERVLYFLGGIVPTLTTFQMGSPHPSSMTANVIRGFLEKCPKVAERAFGVAYRLASSAPYPSANPFLAAVIDVISGYHYLVETLGFEPSNIVVWGDSSGAHLAINLVRYLASASIPSLHPPGAVIMISPTLDWANTHLNTPASTYHTNKNSDFVTPILLSGYTLASIRGSLSEHEFETNTWMSPASLELEHTDGLFSNCPPTYIFAGEAELTVCVMRTLRDRLIRDNGKDKVHYVEHQDMFHGWLVVPWMEPERSQAYADINAWLTGIWDL</sequence>
<dbReference type="KEGG" id="pco:PHACADRAFT_95865"/>
<evidence type="ECO:0000313" key="5">
    <source>
        <dbReference type="Proteomes" id="UP000008370"/>
    </source>
</evidence>
<dbReference type="PANTHER" id="PTHR48081:SF26">
    <property type="entry name" value="ALPHA_BETA HYDROLASE FOLD-3 DOMAIN-CONTAINING PROTEIN"/>
    <property type="match status" value="1"/>
</dbReference>
<feature type="non-terminal residue" evidence="4">
    <location>
        <position position="1"/>
    </location>
</feature>
<evidence type="ECO:0000313" key="4">
    <source>
        <dbReference type="EMBL" id="EKM55197.1"/>
    </source>
</evidence>
<keyword evidence="2" id="KW-1133">Transmembrane helix</keyword>
<feature type="transmembrane region" description="Helical" evidence="2">
    <location>
        <begin position="12"/>
        <end position="33"/>
    </location>
</feature>
<evidence type="ECO:0000256" key="1">
    <source>
        <dbReference type="ARBA" id="ARBA00022801"/>
    </source>
</evidence>
<protein>
    <recommendedName>
        <fullName evidence="3">Alpha/beta hydrolase fold-3 domain-containing protein</fullName>
    </recommendedName>
</protein>
<organism evidence="4 5">
    <name type="scientific">Phanerochaete carnosa (strain HHB-10118-sp)</name>
    <name type="common">White-rot fungus</name>
    <name type="synonym">Peniophora carnosa</name>
    <dbReference type="NCBI Taxonomy" id="650164"/>
    <lineage>
        <taxon>Eukaryota</taxon>
        <taxon>Fungi</taxon>
        <taxon>Dikarya</taxon>
        <taxon>Basidiomycota</taxon>
        <taxon>Agaricomycotina</taxon>
        <taxon>Agaricomycetes</taxon>
        <taxon>Polyporales</taxon>
        <taxon>Phanerochaetaceae</taxon>
        <taxon>Phanerochaete</taxon>
    </lineage>
</organism>
<dbReference type="OrthoDB" id="2152029at2759"/>
<feature type="domain" description="Alpha/beta hydrolase fold-3" evidence="3">
    <location>
        <begin position="182"/>
        <end position="381"/>
    </location>
</feature>
<dbReference type="GeneID" id="18920908"/>
<reference evidence="4 5" key="1">
    <citation type="journal article" date="2012" name="BMC Genomics">
        <title>Comparative genomics of the white-rot fungi, Phanerochaete carnosa and P. chrysosporium, to elucidate the genetic basis of the distinct wood types they colonize.</title>
        <authorList>
            <person name="Suzuki H."/>
            <person name="MacDonald J."/>
            <person name="Syed K."/>
            <person name="Salamov A."/>
            <person name="Hori C."/>
            <person name="Aerts A."/>
            <person name="Henrissat B."/>
            <person name="Wiebenga A."/>
            <person name="vanKuyk P.A."/>
            <person name="Barry K."/>
            <person name="Lindquist E."/>
            <person name="LaButti K."/>
            <person name="Lapidus A."/>
            <person name="Lucas S."/>
            <person name="Coutinho P."/>
            <person name="Gong Y."/>
            <person name="Samejima M."/>
            <person name="Mahadevan R."/>
            <person name="Abou-Zaid M."/>
            <person name="de Vries R.P."/>
            <person name="Igarashi K."/>
            <person name="Yadav J.S."/>
            <person name="Grigoriev I.V."/>
            <person name="Master E.R."/>
        </authorList>
    </citation>
    <scope>NUCLEOTIDE SEQUENCE [LARGE SCALE GENOMIC DNA]</scope>
    <source>
        <strain evidence="4 5">HHB-10118-sp</strain>
    </source>
</reference>
<keyword evidence="5" id="KW-1185">Reference proteome</keyword>